<evidence type="ECO:0000313" key="1">
    <source>
        <dbReference type="EMBL" id="KAA0025980.1"/>
    </source>
</evidence>
<proteinExistence type="predicted"/>
<evidence type="ECO:0000313" key="2">
    <source>
        <dbReference type="Proteomes" id="UP000321393"/>
    </source>
</evidence>
<dbReference type="AlphaFoldDB" id="A0A5A7SIH7"/>
<gene>
    <name evidence="1" type="ORF">E6C27_scaffold34G002970</name>
</gene>
<organism evidence="1 2">
    <name type="scientific">Cucumis melo var. makuwa</name>
    <name type="common">Oriental melon</name>
    <dbReference type="NCBI Taxonomy" id="1194695"/>
    <lineage>
        <taxon>Eukaryota</taxon>
        <taxon>Viridiplantae</taxon>
        <taxon>Streptophyta</taxon>
        <taxon>Embryophyta</taxon>
        <taxon>Tracheophyta</taxon>
        <taxon>Spermatophyta</taxon>
        <taxon>Magnoliopsida</taxon>
        <taxon>eudicotyledons</taxon>
        <taxon>Gunneridae</taxon>
        <taxon>Pentapetalae</taxon>
        <taxon>rosids</taxon>
        <taxon>fabids</taxon>
        <taxon>Cucurbitales</taxon>
        <taxon>Cucurbitaceae</taxon>
        <taxon>Benincaseae</taxon>
        <taxon>Cucumis</taxon>
    </lineage>
</organism>
<sequence>MLPGTGNQKVANPVTPVIHVNFATMSTQIEQSSRDFVTKVLAQHQPTQVASAQVQAAQLDLPN</sequence>
<name>A0A5A7SIH7_CUCMM</name>
<dbReference type="Proteomes" id="UP000321393">
    <property type="component" value="Unassembled WGS sequence"/>
</dbReference>
<dbReference type="EMBL" id="SSTE01023063">
    <property type="protein sequence ID" value="KAA0025980.1"/>
    <property type="molecule type" value="Genomic_DNA"/>
</dbReference>
<reference evidence="1 2" key="1">
    <citation type="submission" date="2019-08" db="EMBL/GenBank/DDBJ databases">
        <title>Draft genome sequences of two oriental melons (Cucumis melo L. var makuwa).</title>
        <authorList>
            <person name="Kwon S.-Y."/>
        </authorList>
    </citation>
    <scope>NUCLEOTIDE SEQUENCE [LARGE SCALE GENOMIC DNA]</scope>
    <source>
        <strain evidence="2">cv. SW 3</strain>
        <tissue evidence="1">Leaf</tissue>
    </source>
</reference>
<accession>A0A5A7SIH7</accession>
<comment type="caution">
    <text evidence="1">The sequence shown here is derived from an EMBL/GenBank/DDBJ whole genome shotgun (WGS) entry which is preliminary data.</text>
</comment>
<protein>
    <submittedName>
        <fullName evidence="1">Uncharacterized protein</fullName>
    </submittedName>
</protein>